<name>A0A7C4HA13_THEPE</name>
<reference evidence="2" key="1">
    <citation type="journal article" date="2020" name="mSystems">
        <title>Genome- and Community-Level Interaction Insights into Carbon Utilization and Element Cycling Functions of Hydrothermarchaeota in Hydrothermal Sediment.</title>
        <authorList>
            <person name="Zhou Z."/>
            <person name="Liu Y."/>
            <person name="Xu W."/>
            <person name="Pan J."/>
            <person name="Luo Z.H."/>
            <person name="Li M."/>
        </authorList>
    </citation>
    <scope>NUCLEOTIDE SEQUENCE</scope>
    <source>
        <strain evidence="2">SpSt-649</strain>
    </source>
</reference>
<dbReference type="InterPro" id="IPR036412">
    <property type="entry name" value="HAD-like_sf"/>
</dbReference>
<dbReference type="SFLD" id="SFLDS00003">
    <property type="entry name" value="Haloacid_Dehalogenase"/>
    <property type="match status" value="1"/>
</dbReference>
<dbReference type="NCBIfam" id="TIGR01509">
    <property type="entry name" value="HAD-SF-IA-v3"/>
    <property type="match status" value="1"/>
</dbReference>
<accession>A0A7C4HA13</accession>
<dbReference type="Gene3D" id="3.40.50.1000">
    <property type="entry name" value="HAD superfamily/HAD-like"/>
    <property type="match status" value="1"/>
</dbReference>
<evidence type="ECO:0000313" key="2">
    <source>
        <dbReference type="EMBL" id="HGM46568.1"/>
    </source>
</evidence>
<dbReference type="EMBL" id="DTBQ01000066">
    <property type="protein sequence ID" value="HGM46568.1"/>
    <property type="molecule type" value="Genomic_DNA"/>
</dbReference>
<dbReference type="InterPro" id="IPR050155">
    <property type="entry name" value="HAD-like_hydrolase_sf"/>
</dbReference>
<keyword evidence="2" id="KW-0378">Hydrolase</keyword>
<dbReference type="InterPro" id="IPR023214">
    <property type="entry name" value="HAD_sf"/>
</dbReference>
<sequence length="233" mass="25996">MLSLEKGLLVDLWGTLFYPSVSLEEYHLRRAECLSRVLGLPLESVYEAYTHARRLSDAVRAWSMREVDVVGEVVMMLAKLGVEPERRLVEKLVEAYMTPYVNLLQVAEGAAELLESAREAGYKIVLASNTLSSKHTVLLLRRAGLYSYFDFMALSDSIGFRKPHPRFFSHVILGAGISPQRSIFLGDEESDVVGAQQFGMTTVVYTGFHEYKGSAKPSFATSRLLDVIGLLRG</sequence>
<protein>
    <submittedName>
        <fullName evidence="2">HAD family hydrolase</fullName>
    </submittedName>
</protein>
<dbReference type="GO" id="GO:0005829">
    <property type="term" value="C:cytosol"/>
    <property type="evidence" value="ECO:0007669"/>
    <property type="project" value="TreeGrafter"/>
</dbReference>
<gene>
    <name evidence="2" type="ORF">ENU21_02285</name>
</gene>
<evidence type="ECO:0000256" key="1">
    <source>
        <dbReference type="ARBA" id="ARBA00007958"/>
    </source>
</evidence>
<dbReference type="InterPro" id="IPR041492">
    <property type="entry name" value="HAD_2"/>
</dbReference>
<dbReference type="GO" id="GO:0008967">
    <property type="term" value="F:phosphoglycolate phosphatase activity"/>
    <property type="evidence" value="ECO:0007669"/>
    <property type="project" value="TreeGrafter"/>
</dbReference>
<dbReference type="Pfam" id="PF13419">
    <property type="entry name" value="HAD_2"/>
    <property type="match status" value="1"/>
</dbReference>
<dbReference type="PANTHER" id="PTHR43434">
    <property type="entry name" value="PHOSPHOGLYCOLATE PHOSPHATASE"/>
    <property type="match status" value="1"/>
</dbReference>
<comment type="similarity">
    <text evidence="1">Belongs to the HAD-like hydrolase superfamily.</text>
</comment>
<comment type="caution">
    <text evidence="2">The sequence shown here is derived from an EMBL/GenBank/DDBJ whole genome shotgun (WGS) entry which is preliminary data.</text>
</comment>
<dbReference type="InterPro" id="IPR006439">
    <property type="entry name" value="HAD-SF_hydro_IA"/>
</dbReference>
<dbReference type="PANTHER" id="PTHR43434:SF1">
    <property type="entry name" value="PHOSPHOGLYCOLATE PHOSPHATASE"/>
    <property type="match status" value="1"/>
</dbReference>
<dbReference type="SUPFAM" id="SSF56784">
    <property type="entry name" value="HAD-like"/>
    <property type="match status" value="1"/>
</dbReference>
<dbReference type="NCBIfam" id="TIGR01549">
    <property type="entry name" value="HAD-SF-IA-v1"/>
    <property type="match status" value="1"/>
</dbReference>
<organism evidence="2">
    <name type="scientific">Thermofilum pendens</name>
    <dbReference type="NCBI Taxonomy" id="2269"/>
    <lineage>
        <taxon>Archaea</taxon>
        <taxon>Thermoproteota</taxon>
        <taxon>Thermoprotei</taxon>
        <taxon>Thermofilales</taxon>
        <taxon>Thermofilaceae</taxon>
        <taxon>Thermofilum</taxon>
    </lineage>
</organism>
<dbReference type="GO" id="GO:0006281">
    <property type="term" value="P:DNA repair"/>
    <property type="evidence" value="ECO:0007669"/>
    <property type="project" value="TreeGrafter"/>
</dbReference>
<proteinExistence type="inferred from homology"/>
<dbReference type="SFLD" id="SFLDG01129">
    <property type="entry name" value="C1.5:_HAD__Beta-PGM__Phosphata"/>
    <property type="match status" value="1"/>
</dbReference>
<dbReference type="PRINTS" id="PR00413">
    <property type="entry name" value="HADHALOGNASE"/>
</dbReference>
<dbReference type="AlphaFoldDB" id="A0A7C4HA13"/>